<dbReference type="SUPFAM" id="SSF46689">
    <property type="entry name" value="Homeodomain-like"/>
    <property type="match status" value="2"/>
</dbReference>
<evidence type="ECO:0000256" key="3">
    <source>
        <dbReference type="ARBA" id="ARBA00023242"/>
    </source>
</evidence>
<dbReference type="AlphaFoldDB" id="A0AAQ4FDT5"/>
<dbReference type="PANTHER" id="PTHR19303:SF73">
    <property type="entry name" value="PROTEIN PDC2"/>
    <property type="match status" value="1"/>
</dbReference>
<comment type="subcellular location">
    <subcellularLocation>
        <location evidence="1">Nucleus</location>
    </subcellularLocation>
</comment>
<evidence type="ECO:0000259" key="4">
    <source>
        <dbReference type="PROSITE" id="PS51253"/>
    </source>
</evidence>
<dbReference type="PROSITE" id="PS51253">
    <property type="entry name" value="HTH_CENPB"/>
    <property type="match status" value="1"/>
</dbReference>
<evidence type="ECO:0000256" key="2">
    <source>
        <dbReference type="ARBA" id="ARBA00023125"/>
    </source>
</evidence>
<dbReference type="EMBL" id="JARKHS020003562">
    <property type="protein sequence ID" value="KAK8785434.1"/>
    <property type="molecule type" value="Genomic_DNA"/>
</dbReference>
<proteinExistence type="predicted"/>
<protein>
    <recommendedName>
        <fullName evidence="4">HTH CENPB-type domain-containing protein</fullName>
    </recommendedName>
</protein>
<dbReference type="Proteomes" id="UP001321473">
    <property type="component" value="Unassembled WGS sequence"/>
</dbReference>
<dbReference type="InterPro" id="IPR050863">
    <property type="entry name" value="CenT-Element_Derived"/>
</dbReference>
<keyword evidence="2" id="KW-0238">DNA-binding</keyword>
<accession>A0AAQ4FDT5</accession>
<dbReference type="PANTHER" id="PTHR19303">
    <property type="entry name" value="TRANSPOSON"/>
    <property type="match status" value="1"/>
</dbReference>
<dbReference type="Gene3D" id="1.10.10.60">
    <property type="entry name" value="Homeodomain-like"/>
    <property type="match status" value="2"/>
</dbReference>
<gene>
    <name evidence="5" type="ORF">V5799_008202</name>
</gene>
<dbReference type="Pfam" id="PF04218">
    <property type="entry name" value="CENP-B_N"/>
    <property type="match status" value="1"/>
</dbReference>
<evidence type="ECO:0000313" key="6">
    <source>
        <dbReference type="Proteomes" id="UP001321473"/>
    </source>
</evidence>
<comment type="caution">
    <text evidence="5">The sequence shown here is derived from an EMBL/GenBank/DDBJ whole genome shotgun (WGS) entry which is preliminary data.</text>
</comment>
<organism evidence="5 6">
    <name type="scientific">Amblyomma americanum</name>
    <name type="common">Lone star tick</name>
    <dbReference type="NCBI Taxonomy" id="6943"/>
    <lineage>
        <taxon>Eukaryota</taxon>
        <taxon>Metazoa</taxon>
        <taxon>Ecdysozoa</taxon>
        <taxon>Arthropoda</taxon>
        <taxon>Chelicerata</taxon>
        <taxon>Arachnida</taxon>
        <taxon>Acari</taxon>
        <taxon>Parasitiformes</taxon>
        <taxon>Ixodida</taxon>
        <taxon>Ixodoidea</taxon>
        <taxon>Ixodidae</taxon>
        <taxon>Amblyomminae</taxon>
        <taxon>Amblyomma</taxon>
    </lineage>
</organism>
<evidence type="ECO:0000313" key="5">
    <source>
        <dbReference type="EMBL" id="KAK8785434.1"/>
    </source>
</evidence>
<dbReference type="InterPro" id="IPR009057">
    <property type="entry name" value="Homeodomain-like_sf"/>
</dbReference>
<evidence type="ECO:0000256" key="1">
    <source>
        <dbReference type="ARBA" id="ARBA00004123"/>
    </source>
</evidence>
<dbReference type="Pfam" id="PF03221">
    <property type="entry name" value="HTH_Tnp_Tc5"/>
    <property type="match status" value="1"/>
</dbReference>
<keyword evidence="6" id="KW-1185">Reference proteome</keyword>
<dbReference type="GO" id="GO:0003677">
    <property type="term" value="F:DNA binding"/>
    <property type="evidence" value="ECO:0007669"/>
    <property type="project" value="UniProtKB-KW"/>
</dbReference>
<sequence length="150" mass="16626">MSRSRKPLMLGDKLRIIEEAEKRTGATKASIARDLNIPESSLKTILAKKDSILLNASKFGLKRKAAKDGKFAAMEAAVVEWLRQSRSSGIAVDGPILKEKAETVALRFNLDEFKASNGWMERFKKRHGIVFSRCCGESASVNPSTVNEWS</sequence>
<keyword evidence="3" id="KW-0539">Nucleus</keyword>
<feature type="domain" description="HTH CENPB-type" evidence="4">
    <location>
        <begin position="62"/>
        <end position="133"/>
    </location>
</feature>
<reference evidence="5 6" key="1">
    <citation type="journal article" date="2023" name="Arcadia Sci">
        <title>De novo assembly of a long-read Amblyomma americanum tick genome.</title>
        <authorList>
            <person name="Chou S."/>
            <person name="Poskanzer K.E."/>
            <person name="Rollins M."/>
            <person name="Thuy-Boun P.S."/>
        </authorList>
    </citation>
    <scope>NUCLEOTIDE SEQUENCE [LARGE SCALE GENOMIC DNA]</scope>
    <source>
        <strain evidence="5">F_SG_1</strain>
        <tissue evidence="5">Salivary glands</tissue>
    </source>
</reference>
<dbReference type="SMART" id="SM00674">
    <property type="entry name" value="CENPB"/>
    <property type="match status" value="1"/>
</dbReference>
<name>A0AAQ4FDT5_AMBAM</name>
<dbReference type="InterPro" id="IPR006600">
    <property type="entry name" value="HTH_CenpB_DNA-bd_dom"/>
</dbReference>
<dbReference type="InterPro" id="IPR007889">
    <property type="entry name" value="HTH_Psq"/>
</dbReference>
<dbReference type="GO" id="GO:0005634">
    <property type="term" value="C:nucleus"/>
    <property type="evidence" value="ECO:0007669"/>
    <property type="project" value="UniProtKB-SubCell"/>
</dbReference>